<feature type="transmembrane region" description="Helical" evidence="1">
    <location>
        <begin position="182"/>
        <end position="203"/>
    </location>
</feature>
<dbReference type="Proteomes" id="UP000029224">
    <property type="component" value="Unassembled WGS sequence"/>
</dbReference>
<dbReference type="GO" id="GO:0016020">
    <property type="term" value="C:membrane"/>
    <property type="evidence" value="ECO:0007669"/>
    <property type="project" value="InterPro"/>
</dbReference>
<feature type="transmembrane region" description="Helical" evidence="1">
    <location>
        <begin position="209"/>
        <end position="231"/>
    </location>
</feature>
<feature type="transmembrane region" description="Helical" evidence="1">
    <location>
        <begin position="36"/>
        <end position="56"/>
    </location>
</feature>
<dbReference type="PANTHER" id="PTHR22911:SF79">
    <property type="entry name" value="MOBA-LIKE NTP TRANSFERASE DOMAIN-CONTAINING PROTEIN"/>
    <property type="match status" value="1"/>
</dbReference>
<gene>
    <name evidence="3" type="ORF">JCM19240_3494</name>
</gene>
<evidence type="ECO:0000259" key="2">
    <source>
        <dbReference type="Pfam" id="PF00892"/>
    </source>
</evidence>
<dbReference type="InterPro" id="IPR037185">
    <property type="entry name" value="EmrE-like"/>
</dbReference>
<feature type="transmembrane region" description="Helical" evidence="1">
    <location>
        <begin position="151"/>
        <end position="170"/>
    </location>
</feature>
<evidence type="ECO:0000313" key="3">
    <source>
        <dbReference type="EMBL" id="GAL35124.1"/>
    </source>
</evidence>
<keyword evidence="1" id="KW-1133">Transmembrane helix</keyword>
<name>A0A090T8Q2_9VIBR</name>
<dbReference type="OrthoDB" id="5810973at2"/>
<organism evidence="3 4">
    <name type="scientific">Vibrio maritimus</name>
    <dbReference type="NCBI Taxonomy" id="990268"/>
    <lineage>
        <taxon>Bacteria</taxon>
        <taxon>Pseudomonadati</taxon>
        <taxon>Pseudomonadota</taxon>
        <taxon>Gammaproteobacteria</taxon>
        <taxon>Vibrionales</taxon>
        <taxon>Vibrionaceae</taxon>
        <taxon>Vibrio</taxon>
    </lineage>
</organism>
<evidence type="ECO:0000256" key="1">
    <source>
        <dbReference type="SAM" id="Phobius"/>
    </source>
</evidence>
<dbReference type="Pfam" id="PF00892">
    <property type="entry name" value="EamA"/>
    <property type="match status" value="2"/>
</dbReference>
<proteinExistence type="predicted"/>
<feature type="transmembrane region" description="Helical" evidence="1">
    <location>
        <begin position="92"/>
        <end position="114"/>
    </location>
</feature>
<dbReference type="AlphaFoldDB" id="A0A090T8Q2"/>
<feature type="domain" description="EamA" evidence="2">
    <location>
        <begin position="149"/>
        <end position="237"/>
    </location>
</feature>
<feature type="transmembrane region" description="Helical" evidence="1">
    <location>
        <begin position="121"/>
        <end position="139"/>
    </location>
</feature>
<comment type="caution">
    <text evidence="3">The sequence shown here is derived from an EMBL/GenBank/DDBJ whole genome shotgun (WGS) entry which is preliminary data.</text>
</comment>
<evidence type="ECO:0000313" key="4">
    <source>
        <dbReference type="Proteomes" id="UP000029224"/>
    </source>
</evidence>
<dbReference type="PANTHER" id="PTHR22911">
    <property type="entry name" value="ACYL-MALONYL CONDENSING ENZYME-RELATED"/>
    <property type="match status" value="1"/>
</dbReference>
<dbReference type="SUPFAM" id="SSF103481">
    <property type="entry name" value="Multidrug resistance efflux transporter EmrE"/>
    <property type="match status" value="1"/>
</dbReference>
<keyword evidence="4" id="KW-1185">Reference proteome</keyword>
<keyword evidence="1" id="KW-0812">Transmembrane</keyword>
<reference evidence="3 4" key="2">
    <citation type="submission" date="2014-09" db="EMBL/GenBank/DDBJ databases">
        <authorList>
            <consortium name="NBRP consortium"/>
            <person name="Sawabe T."/>
            <person name="Meirelles P."/>
            <person name="Nakanishi M."/>
            <person name="Sayaka M."/>
            <person name="Hattori M."/>
            <person name="Ohkuma M."/>
        </authorList>
    </citation>
    <scope>NUCLEOTIDE SEQUENCE [LARGE SCALE GENOMIC DNA]</scope>
    <source>
        <strain evidence="3 4">JCM 19240</strain>
    </source>
</reference>
<feature type="domain" description="EamA" evidence="2">
    <location>
        <begin position="7"/>
        <end position="137"/>
    </location>
</feature>
<keyword evidence="1" id="KW-0472">Membrane</keyword>
<sequence>MNHSVLTAVIAAAGAAVSMGTIGLMARLSEVDSVTVTFYRLAFGALFLWLFLALTGHIKSALSKPTKTAILSGVFIAAFILFYIEAMQHTTILVAVITLYAAPPVASLISHFFLNDKLSRSALLSVMIAIAGFILVIQGSGDEISHDTTGFLFSLASMACYCLFILMNKFGKSAASEWSDTAWQLMAGSLILLPLVLLSDSHIQHSEQWLWMLLTGLVPGFLGLTLAVYAIRRLSSAPMPPFPIWNPSLHLSSGGSYFQST</sequence>
<dbReference type="EMBL" id="BBMT01000006">
    <property type="protein sequence ID" value="GAL35124.1"/>
    <property type="molecule type" value="Genomic_DNA"/>
</dbReference>
<accession>A0A090T8Q2</accession>
<protein>
    <submittedName>
        <fullName evidence="3">Putative membrane protein</fullName>
    </submittedName>
</protein>
<feature type="transmembrane region" description="Helical" evidence="1">
    <location>
        <begin position="68"/>
        <end position="86"/>
    </location>
</feature>
<dbReference type="InterPro" id="IPR000620">
    <property type="entry name" value="EamA_dom"/>
</dbReference>
<reference evidence="3 4" key="1">
    <citation type="submission" date="2014-09" db="EMBL/GenBank/DDBJ databases">
        <title>Vibrio maritimus JCM 19240. (C210) whole genome shotgun sequence.</title>
        <authorList>
            <person name="Sawabe T."/>
            <person name="Meirelles P."/>
            <person name="Nakanishi M."/>
            <person name="Sayaka M."/>
            <person name="Hattori M."/>
            <person name="Ohkuma M."/>
        </authorList>
    </citation>
    <scope>NUCLEOTIDE SEQUENCE [LARGE SCALE GENOMIC DNA]</scope>
    <source>
        <strain evidence="3 4">JCM 19240</strain>
    </source>
</reference>